<accession>A0AAV3YNY1</accession>
<sequence length="131" mass="15009">MVLWSDSCVPGNRSRLMSIALLDFLNMHPEDETISQKFSETGHACIQEMNAALSSIDAAMKKTKLFSPVEMIRMLTSVKRNHIFNVIELQDKDFLNIQLVAQFTSVDKMLFSQVKQLIYSTQQPYSISYKL</sequence>
<name>A0AAV3YNY1_9GAST</name>
<keyword evidence="2" id="KW-1185">Reference proteome</keyword>
<protein>
    <submittedName>
        <fullName evidence="1">Histone-lysine N-methyltransferase SETMAR</fullName>
    </submittedName>
</protein>
<comment type="caution">
    <text evidence="1">The sequence shown here is derived from an EMBL/GenBank/DDBJ whole genome shotgun (WGS) entry which is preliminary data.</text>
</comment>
<dbReference type="AlphaFoldDB" id="A0AAV3YNY1"/>
<organism evidence="1 2">
    <name type="scientific">Plakobranchus ocellatus</name>
    <dbReference type="NCBI Taxonomy" id="259542"/>
    <lineage>
        <taxon>Eukaryota</taxon>
        <taxon>Metazoa</taxon>
        <taxon>Spiralia</taxon>
        <taxon>Lophotrochozoa</taxon>
        <taxon>Mollusca</taxon>
        <taxon>Gastropoda</taxon>
        <taxon>Heterobranchia</taxon>
        <taxon>Euthyneura</taxon>
        <taxon>Panpulmonata</taxon>
        <taxon>Sacoglossa</taxon>
        <taxon>Placobranchoidea</taxon>
        <taxon>Plakobranchidae</taxon>
        <taxon>Plakobranchus</taxon>
    </lineage>
</organism>
<dbReference type="EMBL" id="BLXT01001211">
    <property type="protein sequence ID" value="GFN83738.1"/>
    <property type="molecule type" value="Genomic_DNA"/>
</dbReference>
<reference evidence="1 2" key="1">
    <citation type="journal article" date="2021" name="Elife">
        <title>Chloroplast acquisition without the gene transfer in kleptoplastic sea slugs, Plakobranchus ocellatus.</title>
        <authorList>
            <person name="Maeda T."/>
            <person name="Takahashi S."/>
            <person name="Yoshida T."/>
            <person name="Shimamura S."/>
            <person name="Takaki Y."/>
            <person name="Nagai Y."/>
            <person name="Toyoda A."/>
            <person name="Suzuki Y."/>
            <person name="Arimoto A."/>
            <person name="Ishii H."/>
            <person name="Satoh N."/>
            <person name="Nishiyama T."/>
            <person name="Hasebe M."/>
            <person name="Maruyama T."/>
            <person name="Minagawa J."/>
            <person name="Obokata J."/>
            <person name="Shigenobu S."/>
        </authorList>
    </citation>
    <scope>NUCLEOTIDE SEQUENCE [LARGE SCALE GENOMIC DNA]</scope>
</reference>
<dbReference type="Proteomes" id="UP000735302">
    <property type="component" value="Unassembled WGS sequence"/>
</dbReference>
<proteinExistence type="predicted"/>
<gene>
    <name evidence="1" type="ORF">PoB_001024400</name>
</gene>
<evidence type="ECO:0000313" key="1">
    <source>
        <dbReference type="EMBL" id="GFN83738.1"/>
    </source>
</evidence>
<evidence type="ECO:0000313" key="2">
    <source>
        <dbReference type="Proteomes" id="UP000735302"/>
    </source>
</evidence>